<dbReference type="RefSeq" id="XP_055884930.1">
    <property type="nucleotide sequence ID" value="XM_056028955.1"/>
</dbReference>
<dbReference type="GO" id="GO:0005576">
    <property type="term" value="C:extracellular region"/>
    <property type="evidence" value="ECO:0007669"/>
    <property type="project" value="UniProtKB-SubCell"/>
</dbReference>
<keyword evidence="5" id="KW-1185">Reference proteome</keyword>
<feature type="signal peptide" evidence="3">
    <location>
        <begin position="1"/>
        <end position="17"/>
    </location>
</feature>
<feature type="domain" description="Single" evidence="4">
    <location>
        <begin position="31"/>
        <end position="89"/>
    </location>
</feature>
<evidence type="ECO:0000256" key="3">
    <source>
        <dbReference type="SAM" id="SignalP"/>
    </source>
</evidence>
<dbReference type="Pfam" id="PF15430">
    <property type="entry name" value="SVWC"/>
    <property type="match status" value="1"/>
</dbReference>
<evidence type="ECO:0000259" key="4">
    <source>
        <dbReference type="Pfam" id="PF15430"/>
    </source>
</evidence>
<dbReference type="Proteomes" id="UP001165740">
    <property type="component" value="Chromosome 5"/>
</dbReference>
<gene>
    <name evidence="6" type="primary">LOC106065444</name>
</gene>
<keyword evidence="3" id="KW-0732">Signal</keyword>
<evidence type="ECO:0000256" key="1">
    <source>
        <dbReference type="ARBA" id="ARBA00004613"/>
    </source>
</evidence>
<evidence type="ECO:0000313" key="6">
    <source>
        <dbReference type="RefSeq" id="XP_055884930.1"/>
    </source>
</evidence>
<dbReference type="AlphaFoldDB" id="A0A9W3ACQ8"/>
<dbReference type="GeneID" id="106065444"/>
<evidence type="ECO:0000256" key="2">
    <source>
        <dbReference type="ARBA" id="ARBA00022525"/>
    </source>
</evidence>
<comment type="subcellular location">
    <subcellularLocation>
        <location evidence="1">Secreted</location>
    </subcellularLocation>
</comment>
<organism evidence="5 6">
    <name type="scientific">Biomphalaria glabrata</name>
    <name type="common">Bloodfluke planorb</name>
    <name type="synonym">Freshwater snail</name>
    <dbReference type="NCBI Taxonomy" id="6526"/>
    <lineage>
        <taxon>Eukaryota</taxon>
        <taxon>Metazoa</taxon>
        <taxon>Spiralia</taxon>
        <taxon>Lophotrochozoa</taxon>
        <taxon>Mollusca</taxon>
        <taxon>Gastropoda</taxon>
        <taxon>Heterobranchia</taxon>
        <taxon>Euthyneura</taxon>
        <taxon>Panpulmonata</taxon>
        <taxon>Hygrophila</taxon>
        <taxon>Lymnaeoidea</taxon>
        <taxon>Planorbidae</taxon>
        <taxon>Biomphalaria</taxon>
    </lineage>
</organism>
<feature type="chain" id="PRO_5040760861" evidence="3">
    <location>
        <begin position="18"/>
        <end position="102"/>
    </location>
</feature>
<keyword evidence="2" id="KW-0964">Secreted</keyword>
<dbReference type="OrthoDB" id="6131564at2759"/>
<name>A0A9W3ACQ8_BIOGL</name>
<proteinExistence type="predicted"/>
<sequence>MQITLLLLLSCAGLSLSAIWFGRGECPGGHKLGDTWRSEGACERCECQDGGFYCAGCGVYALTYDNVNCYDYRDMSKDYPDCCTPLLRCRGEPGFNETLLKN</sequence>
<reference evidence="6" key="1">
    <citation type="submission" date="2025-08" db="UniProtKB">
        <authorList>
            <consortium name="RefSeq"/>
        </authorList>
    </citation>
    <scope>IDENTIFICATION</scope>
</reference>
<dbReference type="InterPro" id="IPR029277">
    <property type="entry name" value="SVWC_dom"/>
</dbReference>
<dbReference type="OMA" id="DYPDCCT"/>
<evidence type="ECO:0000313" key="5">
    <source>
        <dbReference type="Proteomes" id="UP001165740"/>
    </source>
</evidence>
<accession>A0A9W3ACQ8</accession>
<protein>
    <submittedName>
        <fullName evidence="6">Uncharacterized protein LOC106065444</fullName>
    </submittedName>
</protein>